<dbReference type="HAMAP" id="MF_00236">
    <property type="entry name" value="TatA_E"/>
    <property type="match status" value="1"/>
</dbReference>
<evidence type="ECO:0000256" key="3">
    <source>
        <dbReference type="ARBA" id="ARBA00022475"/>
    </source>
</evidence>
<dbReference type="AlphaFoldDB" id="A0A1H7CK92"/>
<reference evidence="11 12" key="1">
    <citation type="submission" date="2016-10" db="EMBL/GenBank/DDBJ databases">
        <authorList>
            <person name="de Groot N.N."/>
        </authorList>
    </citation>
    <scope>NUCLEOTIDE SEQUENCE [LARGE SCALE GENOMIC DNA]</scope>
    <source>
        <strain evidence="11 12">DSM 2179</strain>
    </source>
</reference>
<dbReference type="Gene3D" id="1.20.5.3310">
    <property type="match status" value="1"/>
</dbReference>
<organism evidence="11 12">
    <name type="scientific">Propionispira arboris</name>
    <dbReference type="NCBI Taxonomy" id="84035"/>
    <lineage>
        <taxon>Bacteria</taxon>
        <taxon>Bacillati</taxon>
        <taxon>Bacillota</taxon>
        <taxon>Negativicutes</taxon>
        <taxon>Selenomonadales</taxon>
        <taxon>Selenomonadaceae</taxon>
        <taxon>Propionispira</taxon>
    </lineage>
</organism>
<gene>
    <name evidence="9" type="primary">tatA</name>
    <name evidence="11" type="ORF">SAMN05660742_12289</name>
</gene>
<dbReference type="NCBIfam" id="TIGR01411">
    <property type="entry name" value="tatAE"/>
    <property type="match status" value="1"/>
</dbReference>
<dbReference type="EMBL" id="FNZK01000022">
    <property type="protein sequence ID" value="SEJ90058.1"/>
    <property type="molecule type" value="Genomic_DNA"/>
</dbReference>
<dbReference type="Pfam" id="PF02416">
    <property type="entry name" value="TatA_B_E"/>
    <property type="match status" value="1"/>
</dbReference>
<keyword evidence="4 9" id="KW-0812">Transmembrane</keyword>
<proteinExistence type="inferred from homology"/>
<keyword evidence="3 9" id="KW-1003">Cell membrane</keyword>
<evidence type="ECO:0000256" key="6">
    <source>
        <dbReference type="ARBA" id="ARBA00022989"/>
    </source>
</evidence>
<dbReference type="NCBIfam" id="NF011430">
    <property type="entry name" value="PRK14861.1"/>
    <property type="match status" value="1"/>
</dbReference>
<feature type="transmembrane region" description="Helical" evidence="9">
    <location>
        <begin position="6"/>
        <end position="25"/>
    </location>
</feature>
<dbReference type="PANTHER" id="PTHR42982:SF1">
    <property type="entry name" value="SEC-INDEPENDENT PROTEIN TRANSLOCASE PROTEIN TATA"/>
    <property type="match status" value="1"/>
</dbReference>
<keyword evidence="6 9" id="KW-1133">Transmembrane helix</keyword>
<comment type="subunit">
    <text evidence="9">Forms a complex with TatC.</text>
</comment>
<dbReference type="STRING" id="84035.SAMN05660742_12289"/>
<comment type="subcellular location">
    <subcellularLocation>
        <location evidence="1 9">Cell membrane</location>
        <topology evidence="1 9">Single-pass membrane protein</topology>
    </subcellularLocation>
</comment>
<evidence type="ECO:0000313" key="11">
    <source>
        <dbReference type="EMBL" id="SEJ90058.1"/>
    </source>
</evidence>
<dbReference type="PANTHER" id="PTHR42982">
    <property type="entry name" value="SEC-INDEPENDENT PROTEIN TRANSLOCASE PROTEIN TATA"/>
    <property type="match status" value="1"/>
</dbReference>
<keyword evidence="8 9" id="KW-0472">Membrane</keyword>
<evidence type="ECO:0000256" key="4">
    <source>
        <dbReference type="ARBA" id="ARBA00022692"/>
    </source>
</evidence>
<dbReference type="GO" id="GO:0033281">
    <property type="term" value="C:TAT protein transport complex"/>
    <property type="evidence" value="ECO:0007669"/>
    <property type="project" value="UniProtKB-UniRule"/>
</dbReference>
<keyword evidence="7 9" id="KW-0811">Translocation</keyword>
<feature type="region of interest" description="Disordered" evidence="10">
    <location>
        <begin position="53"/>
        <end position="83"/>
    </location>
</feature>
<keyword evidence="5 9" id="KW-0653">Protein transport</keyword>
<accession>A0A1H7CK92</accession>
<protein>
    <recommendedName>
        <fullName evidence="9">Sec-independent protein translocase protein TatA</fullName>
    </recommendedName>
</protein>
<dbReference type="GO" id="GO:0043953">
    <property type="term" value="P:protein transport by the Tat complex"/>
    <property type="evidence" value="ECO:0007669"/>
    <property type="project" value="UniProtKB-UniRule"/>
</dbReference>
<dbReference type="InterPro" id="IPR003369">
    <property type="entry name" value="TatA/B/E"/>
</dbReference>
<evidence type="ECO:0000256" key="2">
    <source>
        <dbReference type="ARBA" id="ARBA00022448"/>
    </source>
</evidence>
<sequence>MFGIGVPELILILIIGLVVFGPGKLPEVGRAVGKSLNEFKKATAGLTESISTPVVKAETKSEPKPEETTVKAETVSDKKPEVK</sequence>
<evidence type="ECO:0000256" key="7">
    <source>
        <dbReference type="ARBA" id="ARBA00023010"/>
    </source>
</evidence>
<keyword evidence="2 9" id="KW-0813">Transport</keyword>
<comment type="similarity">
    <text evidence="9">Belongs to the TatA/E family.</text>
</comment>
<dbReference type="PRINTS" id="PR01506">
    <property type="entry name" value="TATBPROTEIN"/>
</dbReference>
<dbReference type="InterPro" id="IPR006312">
    <property type="entry name" value="TatA/E"/>
</dbReference>
<comment type="function">
    <text evidence="9">Part of the twin-arginine translocation (Tat) system that transports large folded proteins containing a characteristic twin-arginine motif in their signal peptide across membranes. TatA could form the protein-conducting channel of the Tat system.</text>
</comment>
<keyword evidence="12" id="KW-1185">Reference proteome</keyword>
<dbReference type="Proteomes" id="UP000199662">
    <property type="component" value="Unassembled WGS sequence"/>
</dbReference>
<evidence type="ECO:0000256" key="9">
    <source>
        <dbReference type="HAMAP-Rule" id="MF_00236"/>
    </source>
</evidence>
<dbReference type="RefSeq" id="WP_019554816.1">
    <property type="nucleotide sequence ID" value="NZ_FNZK01000022.1"/>
</dbReference>
<evidence type="ECO:0000256" key="5">
    <source>
        <dbReference type="ARBA" id="ARBA00022927"/>
    </source>
</evidence>
<dbReference type="GO" id="GO:0008320">
    <property type="term" value="F:protein transmembrane transporter activity"/>
    <property type="evidence" value="ECO:0007669"/>
    <property type="project" value="UniProtKB-UniRule"/>
</dbReference>
<name>A0A1H7CK92_9FIRM</name>
<evidence type="ECO:0000256" key="10">
    <source>
        <dbReference type="SAM" id="MobiDB-lite"/>
    </source>
</evidence>
<evidence type="ECO:0000256" key="1">
    <source>
        <dbReference type="ARBA" id="ARBA00004162"/>
    </source>
</evidence>
<evidence type="ECO:0000256" key="8">
    <source>
        <dbReference type="ARBA" id="ARBA00023136"/>
    </source>
</evidence>
<feature type="compositionally biased region" description="Basic and acidic residues" evidence="10">
    <location>
        <begin position="57"/>
        <end position="83"/>
    </location>
</feature>
<evidence type="ECO:0000313" key="12">
    <source>
        <dbReference type="Proteomes" id="UP000199662"/>
    </source>
</evidence>